<comment type="caution">
    <text evidence="6">The sequence shown here is derived from an EMBL/GenBank/DDBJ whole genome shotgun (WGS) entry which is preliminary data.</text>
</comment>
<evidence type="ECO:0000256" key="4">
    <source>
        <dbReference type="SAM" id="Phobius"/>
    </source>
</evidence>
<reference evidence="6 7" key="1">
    <citation type="submission" date="2017-08" db="EMBL/GenBank/DDBJ databases">
        <title>Substantial Increase in Enzyme Production by Combined Drug-Resistance Mutations in Paenibacillus agaridevorans.</title>
        <authorList>
            <person name="Tanaka Y."/>
            <person name="Funane K."/>
            <person name="Hosaka T."/>
            <person name="Shiwa Y."/>
            <person name="Fujita N."/>
            <person name="Miyazaki T."/>
            <person name="Yoshikawa H."/>
            <person name="Murakami K."/>
            <person name="Kasahara K."/>
            <person name="Inaoka T."/>
            <person name="Hiraga Y."/>
            <person name="Ochi K."/>
        </authorList>
    </citation>
    <scope>NUCLEOTIDE SEQUENCE [LARGE SCALE GENOMIC DNA]</scope>
    <source>
        <strain evidence="6 7">T-3040</strain>
    </source>
</reference>
<dbReference type="PANTHER" id="PTHR43280:SF28">
    <property type="entry name" value="HTH-TYPE TRANSCRIPTIONAL ACTIVATOR RHAS"/>
    <property type="match status" value="1"/>
</dbReference>
<name>A0A2R5EXD9_9BACL</name>
<evidence type="ECO:0000256" key="3">
    <source>
        <dbReference type="ARBA" id="ARBA00023163"/>
    </source>
</evidence>
<dbReference type="SMART" id="SM00342">
    <property type="entry name" value="HTH_ARAC"/>
    <property type="match status" value="1"/>
</dbReference>
<dbReference type="PROSITE" id="PS01124">
    <property type="entry name" value="HTH_ARAC_FAMILY_2"/>
    <property type="match status" value="1"/>
</dbReference>
<dbReference type="GO" id="GO:0043565">
    <property type="term" value="F:sequence-specific DNA binding"/>
    <property type="evidence" value="ECO:0007669"/>
    <property type="project" value="InterPro"/>
</dbReference>
<dbReference type="PROSITE" id="PS00041">
    <property type="entry name" value="HTH_ARAC_FAMILY_1"/>
    <property type="match status" value="1"/>
</dbReference>
<dbReference type="InterPro" id="IPR009057">
    <property type="entry name" value="Homeodomain-like_sf"/>
</dbReference>
<dbReference type="EMBL" id="BDQX01000129">
    <property type="protein sequence ID" value="GBG08031.1"/>
    <property type="molecule type" value="Genomic_DNA"/>
</dbReference>
<evidence type="ECO:0000256" key="2">
    <source>
        <dbReference type="ARBA" id="ARBA00023125"/>
    </source>
</evidence>
<dbReference type="Gene3D" id="1.10.10.60">
    <property type="entry name" value="Homeodomain-like"/>
    <property type="match status" value="2"/>
</dbReference>
<keyword evidence="4" id="KW-0812">Transmembrane</keyword>
<dbReference type="InterPro" id="IPR020449">
    <property type="entry name" value="Tscrpt_reg_AraC-type_HTH"/>
</dbReference>
<evidence type="ECO:0000259" key="5">
    <source>
        <dbReference type="PROSITE" id="PS01124"/>
    </source>
</evidence>
<keyword evidence="4" id="KW-0472">Membrane</keyword>
<dbReference type="InterPro" id="IPR018060">
    <property type="entry name" value="HTH_AraC"/>
</dbReference>
<keyword evidence="1" id="KW-0805">Transcription regulation</keyword>
<dbReference type="GO" id="GO:0003700">
    <property type="term" value="F:DNA-binding transcription factor activity"/>
    <property type="evidence" value="ECO:0007669"/>
    <property type="project" value="InterPro"/>
</dbReference>
<keyword evidence="4" id="KW-1133">Transmembrane helix</keyword>
<protein>
    <submittedName>
        <fullName evidence="6">AraC family transcriptional regulator</fullName>
    </submittedName>
</protein>
<dbReference type="InterPro" id="IPR018062">
    <property type="entry name" value="HTH_AraC-typ_CS"/>
</dbReference>
<evidence type="ECO:0000256" key="1">
    <source>
        <dbReference type="ARBA" id="ARBA00023015"/>
    </source>
</evidence>
<evidence type="ECO:0000313" key="7">
    <source>
        <dbReference type="Proteomes" id="UP000245202"/>
    </source>
</evidence>
<dbReference type="PANTHER" id="PTHR43280">
    <property type="entry name" value="ARAC-FAMILY TRANSCRIPTIONAL REGULATOR"/>
    <property type="match status" value="1"/>
</dbReference>
<dbReference type="PRINTS" id="PR00032">
    <property type="entry name" value="HTHARAC"/>
</dbReference>
<dbReference type="SUPFAM" id="SSF46689">
    <property type="entry name" value="Homeodomain-like"/>
    <property type="match status" value="2"/>
</dbReference>
<proteinExistence type="predicted"/>
<keyword evidence="7" id="KW-1185">Reference proteome</keyword>
<dbReference type="Proteomes" id="UP000245202">
    <property type="component" value="Unassembled WGS sequence"/>
</dbReference>
<keyword evidence="2" id="KW-0238">DNA-binding</keyword>
<accession>A0A2R5EXD9</accession>
<gene>
    <name evidence="6" type="ORF">PAT3040_02598</name>
</gene>
<sequence>MTYFTLNEMSRDAAIRANQALTGNIAKLLDSNLASIDALMLYEIRNNASLRDFFSDGAGPQQQLIDVQASGFLKEFVQNNPMLHSLYLYRTPDMTVLTPATRTKLEHFADRQHIGLMVNSSELYKWTARAIPTDGGDQNSGLPVISLAKTANLKNLSIMVANVRIELLYEWITSMVDKQLTFVHIIDPQGNIIVSTVEAAKTGTAASAKDVLSATSSEQTGWIIASGNRDVGLFSFVSSQFYLWMGGAAFIVVAGFSWIVFVSRRQYKPIQGLISLAARARQGQASASVTVAEDEFKLIGSAIEELLDESNALQEQQKELSIYHKRHLFLSLMEEVHTEANFGSYLTEEMLRLGIDKPTTGTMVAIVEIDSYEEFANQYRDDQHLLKYILGAAIKEVTENKPYTVWTEWISNAKLGVLYLFHDGESEQEAYERSEELRDWVANNMDFTVTIGIGSMAQRLELTAESFQGAIAAIGYKFSLGMNRLICSSDISAQPKGELFRQLQYVRVISKSIRQGEDKWQAYYEEMLQVLSGQLNTREDVINLMQALTGYLQKDMAELGDEIYTMWMEEVYPSLQLILEEETQKEVIHAYQQQLKKGFEQIRQLRESKLAHQQMHAIKQYIEEQYNNADLSLSHLSEVFNFSTSYLSRLFREAFGMKFIDFVTRVRMEKAIELLAETEEAIQDIGRAVGYDQSLTFIRVFKKYTGETPGQYRKKLRTE</sequence>
<dbReference type="Pfam" id="PF12833">
    <property type="entry name" value="HTH_18"/>
    <property type="match status" value="1"/>
</dbReference>
<dbReference type="AlphaFoldDB" id="A0A2R5EXD9"/>
<evidence type="ECO:0000313" key="6">
    <source>
        <dbReference type="EMBL" id="GBG08031.1"/>
    </source>
</evidence>
<feature type="transmembrane region" description="Helical" evidence="4">
    <location>
        <begin position="241"/>
        <end position="261"/>
    </location>
</feature>
<keyword evidence="3" id="KW-0804">Transcription</keyword>
<organism evidence="6 7">
    <name type="scientific">Paenibacillus agaridevorans</name>
    <dbReference type="NCBI Taxonomy" id="171404"/>
    <lineage>
        <taxon>Bacteria</taxon>
        <taxon>Bacillati</taxon>
        <taxon>Bacillota</taxon>
        <taxon>Bacilli</taxon>
        <taxon>Bacillales</taxon>
        <taxon>Paenibacillaceae</taxon>
        <taxon>Paenibacillus</taxon>
    </lineage>
</organism>
<feature type="domain" description="HTH araC/xylS-type" evidence="5">
    <location>
        <begin position="616"/>
        <end position="715"/>
    </location>
</feature>